<name>A0ABP7DL74_9MICO</name>
<gene>
    <name evidence="1" type="ORF">GCM10022399_24950</name>
</gene>
<keyword evidence="2" id="KW-1185">Reference proteome</keyword>
<accession>A0ABP7DL74</accession>
<evidence type="ECO:0000313" key="2">
    <source>
        <dbReference type="Proteomes" id="UP001501468"/>
    </source>
</evidence>
<dbReference type="EMBL" id="BAABDC010000003">
    <property type="protein sequence ID" value="GAA3707225.1"/>
    <property type="molecule type" value="Genomic_DNA"/>
</dbReference>
<dbReference type="Proteomes" id="UP001501468">
    <property type="component" value="Unassembled WGS sequence"/>
</dbReference>
<protein>
    <submittedName>
        <fullName evidence="1">Uncharacterized protein</fullName>
    </submittedName>
</protein>
<sequence>MQRHGIRQGEDDAIHVSGELLVRGTSLRLCTTIDPATHETDGPYVLVGAEEYTLHEADALIDALTQLVDEGMGLTRRAGV</sequence>
<organism evidence="1 2">
    <name type="scientific">Terrabacter ginsenosidimutans</name>
    <dbReference type="NCBI Taxonomy" id="490575"/>
    <lineage>
        <taxon>Bacteria</taxon>
        <taxon>Bacillati</taxon>
        <taxon>Actinomycetota</taxon>
        <taxon>Actinomycetes</taxon>
        <taxon>Micrococcales</taxon>
        <taxon>Intrasporangiaceae</taxon>
        <taxon>Terrabacter</taxon>
    </lineage>
</organism>
<proteinExistence type="predicted"/>
<comment type="caution">
    <text evidence="1">The sequence shown here is derived from an EMBL/GenBank/DDBJ whole genome shotgun (WGS) entry which is preliminary data.</text>
</comment>
<evidence type="ECO:0000313" key="1">
    <source>
        <dbReference type="EMBL" id="GAA3707225.1"/>
    </source>
</evidence>
<reference evidence="2" key="1">
    <citation type="journal article" date="2019" name="Int. J. Syst. Evol. Microbiol.">
        <title>The Global Catalogue of Microorganisms (GCM) 10K type strain sequencing project: providing services to taxonomists for standard genome sequencing and annotation.</title>
        <authorList>
            <consortium name="The Broad Institute Genomics Platform"/>
            <consortium name="The Broad Institute Genome Sequencing Center for Infectious Disease"/>
            <person name="Wu L."/>
            <person name="Ma J."/>
        </authorList>
    </citation>
    <scope>NUCLEOTIDE SEQUENCE [LARGE SCALE GENOMIC DNA]</scope>
    <source>
        <strain evidence="2">JCM 17125</strain>
    </source>
</reference>